<evidence type="ECO:0000256" key="1">
    <source>
        <dbReference type="SAM" id="SignalP"/>
    </source>
</evidence>
<keyword evidence="3" id="KW-1185">Reference proteome</keyword>
<name>A0A2K9PSH7_9FLAO</name>
<sequence length="216" mass="25090">MKTIKYTLLLTVVALLSHCSSSYLQNSLNISKTKKHYKKILVVGNTSNKIARNTFESNVVKHFTEQGVIAKASIDDPLTKTLPGQITEEEAKAIKNLLIEAGYDGIVISNLVNKEQYLHVEEGNNFNYYNYPYHYRRFESYYGYYDPYYWGKQDEIKTGTRFSFESNFYNLTHHNEENLVWVGRFKITDPADLDRTSDKYAKDLVIVLLQESIQIN</sequence>
<feature type="signal peptide" evidence="1">
    <location>
        <begin position="1"/>
        <end position="24"/>
    </location>
</feature>
<dbReference type="EMBL" id="CP025791">
    <property type="protein sequence ID" value="AUP79999.1"/>
    <property type="molecule type" value="Genomic_DNA"/>
</dbReference>
<accession>A0A2K9PSH7</accession>
<organism evidence="2 3">
    <name type="scientific">Flavivirga eckloniae</name>
    <dbReference type="NCBI Taxonomy" id="1803846"/>
    <lineage>
        <taxon>Bacteria</taxon>
        <taxon>Pseudomonadati</taxon>
        <taxon>Bacteroidota</taxon>
        <taxon>Flavobacteriia</taxon>
        <taxon>Flavobacteriales</taxon>
        <taxon>Flavobacteriaceae</taxon>
        <taxon>Flavivirga</taxon>
    </lineage>
</organism>
<evidence type="ECO:0008006" key="4">
    <source>
        <dbReference type="Google" id="ProtNLM"/>
    </source>
</evidence>
<dbReference type="Proteomes" id="UP000235826">
    <property type="component" value="Chromosome"/>
</dbReference>
<evidence type="ECO:0000313" key="2">
    <source>
        <dbReference type="EMBL" id="AUP79999.1"/>
    </source>
</evidence>
<dbReference type="OrthoDB" id="1442441at2"/>
<keyword evidence="1" id="KW-0732">Signal</keyword>
<dbReference type="RefSeq" id="WP_102756651.1">
    <property type="nucleotide sequence ID" value="NZ_CP025791.1"/>
</dbReference>
<evidence type="ECO:0000313" key="3">
    <source>
        <dbReference type="Proteomes" id="UP000235826"/>
    </source>
</evidence>
<dbReference type="AlphaFoldDB" id="A0A2K9PSH7"/>
<reference evidence="2 3" key="1">
    <citation type="submission" date="2018-01" db="EMBL/GenBank/DDBJ databases">
        <title>Complete genome sequence of Flavivirga eckloniae ECD14 isolated from seaweed Ecklonia cava.</title>
        <authorList>
            <person name="Lee J.H."/>
            <person name="Baik K.S."/>
            <person name="Seong C.N."/>
        </authorList>
    </citation>
    <scope>NUCLEOTIDE SEQUENCE [LARGE SCALE GENOMIC DNA]</scope>
    <source>
        <strain evidence="2 3">ECD14</strain>
    </source>
</reference>
<gene>
    <name evidence="2" type="ORF">C1H87_15330</name>
</gene>
<proteinExistence type="predicted"/>
<dbReference type="KEGG" id="fek:C1H87_15330"/>
<protein>
    <recommendedName>
        <fullName evidence="4">DUF4136 domain-containing protein</fullName>
    </recommendedName>
</protein>
<feature type="chain" id="PRO_5014662472" description="DUF4136 domain-containing protein" evidence="1">
    <location>
        <begin position="25"/>
        <end position="216"/>
    </location>
</feature>